<dbReference type="GO" id="GO:0016887">
    <property type="term" value="F:ATP hydrolysis activity"/>
    <property type="evidence" value="ECO:0007669"/>
    <property type="project" value="InterPro"/>
</dbReference>
<feature type="region of interest" description="Disordered" evidence="1">
    <location>
        <begin position="345"/>
        <end position="389"/>
    </location>
</feature>
<dbReference type="AlphaFoldDB" id="A0A2U1Q2F7"/>
<dbReference type="STRING" id="35608.A0A2U1Q2F7"/>
<gene>
    <name evidence="3" type="ORF">CTI12_AA082170</name>
</gene>
<dbReference type="Pfam" id="PF00004">
    <property type="entry name" value="AAA"/>
    <property type="match status" value="1"/>
</dbReference>
<evidence type="ECO:0000259" key="2">
    <source>
        <dbReference type="SMART" id="SM00382"/>
    </source>
</evidence>
<comment type="caution">
    <text evidence="3">The sequence shown here is derived from an EMBL/GenBank/DDBJ whole genome shotgun (WGS) entry which is preliminary data.</text>
</comment>
<dbReference type="Gene3D" id="3.40.50.300">
    <property type="entry name" value="P-loop containing nucleotide triphosphate hydrolases"/>
    <property type="match status" value="1"/>
</dbReference>
<organism evidence="3 4">
    <name type="scientific">Artemisia annua</name>
    <name type="common">Sweet wormwood</name>
    <dbReference type="NCBI Taxonomy" id="35608"/>
    <lineage>
        <taxon>Eukaryota</taxon>
        <taxon>Viridiplantae</taxon>
        <taxon>Streptophyta</taxon>
        <taxon>Embryophyta</taxon>
        <taxon>Tracheophyta</taxon>
        <taxon>Spermatophyta</taxon>
        <taxon>Magnoliopsida</taxon>
        <taxon>eudicotyledons</taxon>
        <taxon>Gunneridae</taxon>
        <taxon>Pentapetalae</taxon>
        <taxon>asterids</taxon>
        <taxon>campanulids</taxon>
        <taxon>Asterales</taxon>
        <taxon>Asteraceae</taxon>
        <taxon>Asteroideae</taxon>
        <taxon>Anthemideae</taxon>
        <taxon>Artemisiinae</taxon>
        <taxon>Artemisia</taxon>
    </lineage>
</organism>
<dbReference type="GO" id="GO:0009535">
    <property type="term" value="C:chloroplast thylakoid membrane"/>
    <property type="evidence" value="ECO:0007669"/>
    <property type="project" value="TreeGrafter"/>
</dbReference>
<protein>
    <submittedName>
        <fullName evidence="3">ATPase, AAA-type, core, P-loop containing nucleoside triphosphate hydrolase</fullName>
    </submittedName>
</protein>
<name>A0A2U1Q2F7_ARTAN</name>
<dbReference type="GO" id="GO:0006508">
    <property type="term" value="P:proteolysis"/>
    <property type="evidence" value="ECO:0007669"/>
    <property type="project" value="TreeGrafter"/>
</dbReference>
<evidence type="ECO:0000313" key="3">
    <source>
        <dbReference type="EMBL" id="PWA92200.1"/>
    </source>
</evidence>
<evidence type="ECO:0000313" key="4">
    <source>
        <dbReference type="Proteomes" id="UP000245207"/>
    </source>
</evidence>
<dbReference type="OrthoDB" id="3046016at2759"/>
<reference evidence="3 4" key="1">
    <citation type="journal article" date="2018" name="Mol. Plant">
        <title>The genome of Artemisia annua provides insight into the evolution of Asteraceae family and artemisinin biosynthesis.</title>
        <authorList>
            <person name="Shen Q."/>
            <person name="Zhang L."/>
            <person name="Liao Z."/>
            <person name="Wang S."/>
            <person name="Yan T."/>
            <person name="Shi P."/>
            <person name="Liu M."/>
            <person name="Fu X."/>
            <person name="Pan Q."/>
            <person name="Wang Y."/>
            <person name="Lv Z."/>
            <person name="Lu X."/>
            <person name="Zhang F."/>
            <person name="Jiang W."/>
            <person name="Ma Y."/>
            <person name="Chen M."/>
            <person name="Hao X."/>
            <person name="Li L."/>
            <person name="Tang Y."/>
            <person name="Lv G."/>
            <person name="Zhou Y."/>
            <person name="Sun X."/>
            <person name="Brodelius P.E."/>
            <person name="Rose J.K.C."/>
            <person name="Tang K."/>
        </authorList>
    </citation>
    <scope>NUCLEOTIDE SEQUENCE [LARGE SCALE GENOMIC DNA]</scope>
    <source>
        <strain evidence="4">cv. Huhao1</strain>
        <tissue evidence="3">Leaf</tissue>
    </source>
</reference>
<sequence length="389" mass="44379">MAVQNATIVRFHCCCTKEENHVDTITGSNTGVWKQYDLKLQTQFIWMPFLGAIKGVFSAISKLIPTWIVVSFILYVEKLCYGSKKKEPRNITFDDLAGVDATICELRYIISILHGKSESKKFRSKFPNGVLLYGPGRTGKTTLVHAMAREARVPFFPIYADDIVSGDVRLKNLFNEARRCSPSIVYIKHVEAIAQQGNGKSDPTLFQLHTEMEKCNEDGKMVMVIAATSSPETLDPALMSSGWFQKTFYVAKPDEDSRRKMVHFHLKDYIMKEDTKAICNLVASKTSGLVWAKIENVVADSRVAAIMRGGDHVTMDDVLHAIRRLDHYISLMNKFVFIRNQEEKRGKGTISVERQNEEQKKASYEEQKKARNKEQKKARNEEHPQWQHP</sequence>
<dbReference type="InterPro" id="IPR003959">
    <property type="entry name" value="ATPase_AAA_core"/>
</dbReference>
<feature type="domain" description="AAA+ ATPase" evidence="2">
    <location>
        <begin position="126"/>
        <end position="254"/>
    </location>
</feature>
<dbReference type="GO" id="GO:0004176">
    <property type="term" value="F:ATP-dependent peptidase activity"/>
    <property type="evidence" value="ECO:0007669"/>
    <property type="project" value="TreeGrafter"/>
</dbReference>
<feature type="compositionally biased region" description="Basic and acidic residues" evidence="1">
    <location>
        <begin position="354"/>
        <end position="389"/>
    </location>
</feature>
<proteinExistence type="predicted"/>
<dbReference type="SMART" id="SM00382">
    <property type="entry name" value="AAA"/>
    <property type="match status" value="1"/>
</dbReference>
<keyword evidence="3" id="KW-0378">Hydrolase</keyword>
<dbReference type="Gene3D" id="1.10.8.60">
    <property type="match status" value="1"/>
</dbReference>
<dbReference type="Proteomes" id="UP000245207">
    <property type="component" value="Unassembled WGS sequence"/>
</dbReference>
<dbReference type="PANTHER" id="PTHR23076:SF110">
    <property type="entry name" value="INACTIVE ATP-DEPENDENT ZINC METALLOPROTEASE FTSHI 3, CHLOROPLASTIC-RELATED"/>
    <property type="match status" value="1"/>
</dbReference>
<accession>A0A2U1Q2F7</accession>
<dbReference type="SUPFAM" id="SSF52540">
    <property type="entry name" value="P-loop containing nucleoside triphosphate hydrolases"/>
    <property type="match status" value="1"/>
</dbReference>
<keyword evidence="4" id="KW-1185">Reference proteome</keyword>
<evidence type="ECO:0000256" key="1">
    <source>
        <dbReference type="SAM" id="MobiDB-lite"/>
    </source>
</evidence>
<dbReference type="GO" id="GO:0005524">
    <property type="term" value="F:ATP binding"/>
    <property type="evidence" value="ECO:0007669"/>
    <property type="project" value="InterPro"/>
</dbReference>
<dbReference type="PANTHER" id="PTHR23076">
    <property type="entry name" value="METALLOPROTEASE M41 FTSH"/>
    <property type="match status" value="1"/>
</dbReference>
<dbReference type="InterPro" id="IPR027417">
    <property type="entry name" value="P-loop_NTPase"/>
</dbReference>
<dbReference type="InterPro" id="IPR003593">
    <property type="entry name" value="AAA+_ATPase"/>
</dbReference>
<dbReference type="EMBL" id="PKPP01000483">
    <property type="protein sequence ID" value="PWA92200.1"/>
    <property type="molecule type" value="Genomic_DNA"/>
</dbReference>